<gene>
    <name evidence="1" type="ORF">SE17_31545</name>
</gene>
<accession>A0A0P9CVE1</accession>
<dbReference type="EMBL" id="LJCR01001848">
    <property type="protein sequence ID" value="KPV49625.1"/>
    <property type="molecule type" value="Genomic_DNA"/>
</dbReference>
<keyword evidence="2" id="KW-1185">Reference proteome</keyword>
<evidence type="ECO:0000313" key="1">
    <source>
        <dbReference type="EMBL" id="KPV49625.1"/>
    </source>
</evidence>
<feature type="non-terminal residue" evidence="1">
    <location>
        <position position="1"/>
    </location>
</feature>
<dbReference type="AlphaFoldDB" id="A0A0P9CVE1"/>
<protein>
    <submittedName>
        <fullName evidence="1">Uncharacterized protein</fullName>
    </submittedName>
</protein>
<comment type="caution">
    <text evidence="1">The sequence shown here is derived from an EMBL/GenBank/DDBJ whole genome shotgun (WGS) entry which is preliminary data.</text>
</comment>
<name>A0A0P9CVE1_9CHLR</name>
<dbReference type="Proteomes" id="UP000050509">
    <property type="component" value="Unassembled WGS sequence"/>
</dbReference>
<reference evidence="1 2" key="1">
    <citation type="submission" date="2015-09" db="EMBL/GenBank/DDBJ databases">
        <title>Draft genome sequence of Kouleothrix aurantiaca JCM 19913.</title>
        <authorList>
            <person name="Hemp J."/>
        </authorList>
    </citation>
    <scope>NUCLEOTIDE SEQUENCE [LARGE SCALE GENOMIC DNA]</scope>
    <source>
        <strain evidence="1 2">COM-B</strain>
    </source>
</reference>
<sequence length="222" mass="24298">LQALLQAIADFTGSTVPAAPIASEVRAELERILQLPALEREYAADPAGPISDVAWGGMLSWACVHALGKLDTPTDYAEQSRTWIDEWRLGQIITDVLYALGADEPRAWQTLQLVKQMTSYQEWFRAPELRQPARLVEALLADSDVQQLLRINRYQGVLWFDKGAFDTLLTQLLRVALVSLHDGTAAAGDPSIAECAALIAQVQAAAENAGYQVDKLRTLGQG</sequence>
<evidence type="ECO:0000313" key="2">
    <source>
        <dbReference type="Proteomes" id="UP000050509"/>
    </source>
</evidence>
<organism evidence="1 2">
    <name type="scientific">Kouleothrix aurantiaca</name>
    <dbReference type="NCBI Taxonomy" id="186479"/>
    <lineage>
        <taxon>Bacteria</taxon>
        <taxon>Bacillati</taxon>
        <taxon>Chloroflexota</taxon>
        <taxon>Chloroflexia</taxon>
        <taxon>Chloroflexales</taxon>
        <taxon>Roseiflexineae</taxon>
        <taxon>Roseiflexaceae</taxon>
        <taxon>Kouleothrix</taxon>
    </lineage>
</organism>
<proteinExistence type="predicted"/>